<dbReference type="STRING" id="1307761.L21SP2_2642"/>
<sequence length="439" mass="49318">MSRQHMQGTRSRRHIPESQRHTSGILSAVSLRLLLLILAAGLVLASCSGRREWIEFRGNQGIGKAETAINPPIAVKWKLLLQKQEGDRRLFNQPLVLDSTIYFGSADGNFYSLDLNSGYMNWTFRSGGPINSVAYADDEQVYFGSSDGNIYALDRETGEEAWRFAARGQVNSTVIPYKNMIVAAADADAMYFLDRQGNLQFSLDNQVWHRNSFQIFNDILAFAPGSPQDPYNLTVYDLETEQYLWSLDESLDQYYWYSFPGVKNDRLFFSVTGLPPGRGWEHYFGAIGLHSGELLWERTEPAVLPGAGDPQLAVDYLLKNSLLLDYAAPVVWRNQVIYAMGDLQLRSFHAASGELRWKRSYERPVSTAPTLAGDRLYFGLEADPATNTGTLVCASPRDGSIHWTMEIQGSILNSPVIAGPWIIFGSDEGYFYVLEEVFP</sequence>
<dbReference type="eggNOG" id="COG1520">
    <property type="taxonomic scope" value="Bacteria"/>
</dbReference>
<reference evidence="2 3" key="1">
    <citation type="journal article" date="2015" name="Stand. Genomic Sci.">
        <title>Complete genome sequence and description of Salinispira pacifica gen. nov., sp. nov., a novel spirochaete isolated form a hypersaline microbial mat.</title>
        <authorList>
            <person name="Ben Hania W."/>
            <person name="Joseph M."/>
            <person name="Schumann P."/>
            <person name="Bunk B."/>
            <person name="Fiebig A."/>
            <person name="Sproer C."/>
            <person name="Klenk H.P."/>
            <person name="Fardeau M.L."/>
            <person name="Spring S."/>
        </authorList>
    </citation>
    <scope>NUCLEOTIDE SEQUENCE [LARGE SCALE GENOMIC DNA]</scope>
    <source>
        <strain evidence="2 3">L21-RPul-D2</strain>
    </source>
</reference>
<dbReference type="GO" id="GO:0004674">
    <property type="term" value="F:protein serine/threonine kinase activity"/>
    <property type="evidence" value="ECO:0007669"/>
    <property type="project" value="UniProtKB-KW"/>
</dbReference>
<dbReference type="Gene3D" id="2.130.10.10">
    <property type="entry name" value="YVTN repeat-like/Quinoprotein amine dehydrogenase"/>
    <property type="match status" value="2"/>
</dbReference>
<name>V5WK82_9SPIO</name>
<dbReference type="InterPro" id="IPR015943">
    <property type="entry name" value="WD40/YVTN_repeat-like_dom_sf"/>
</dbReference>
<keyword evidence="2" id="KW-0723">Serine/threonine-protein kinase</keyword>
<dbReference type="PANTHER" id="PTHR34512:SF30">
    <property type="entry name" value="OUTER MEMBRANE PROTEIN ASSEMBLY FACTOR BAMB"/>
    <property type="match status" value="1"/>
</dbReference>
<keyword evidence="2" id="KW-0808">Transferase</keyword>
<dbReference type="InterPro" id="IPR011047">
    <property type="entry name" value="Quinoprotein_ADH-like_sf"/>
</dbReference>
<feature type="domain" description="Pyrrolo-quinoline quinone repeat" evidence="1">
    <location>
        <begin position="133"/>
        <end position="206"/>
    </location>
</feature>
<dbReference type="Pfam" id="PF13360">
    <property type="entry name" value="PQQ_2"/>
    <property type="match status" value="2"/>
</dbReference>
<accession>V5WK82</accession>
<protein>
    <submittedName>
        <fullName evidence="2">Serine/threonine protein kinase related protein</fullName>
    </submittedName>
</protein>
<evidence type="ECO:0000313" key="2">
    <source>
        <dbReference type="EMBL" id="AHC15994.1"/>
    </source>
</evidence>
<dbReference type="InterPro" id="IPR002372">
    <property type="entry name" value="PQQ_rpt_dom"/>
</dbReference>
<dbReference type="AlphaFoldDB" id="V5WK82"/>
<dbReference type="SUPFAM" id="SSF50998">
    <property type="entry name" value="Quinoprotein alcohol dehydrogenase-like"/>
    <property type="match status" value="1"/>
</dbReference>
<dbReference type="PANTHER" id="PTHR34512">
    <property type="entry name" value="CELL SURFACE PROTEIN"/>
    <property type="match status" value="1"/>
</dbReference>
<dbReference type="KEGG" id="slr:L21SP2_2642"/>
<dbReference type="SMART" id="SM00564">
    <property type="entry name" value="PQQ"/>
    <property type="match status" value="5"/>
</dbReference>
<keyword evidence="3" id="KW-1185">Reference proteome</keyword>
<gene>
    <name evidence="2" type="ORF">L21SP2_2642</name>
</gene>
<organism evidence="2 3">
    <name type="scientific">Salinispira pacifica</name>
    <dbReference type="NCBI Taxonomy" id="1307761"/>
    <lineage>
        <taxon>Bacteria</taxon>
        <taxon>Pseudomonadati</taxon>
        <taxon>Spirochaetota</taxon>
        <taxon>Spirochaetia</taxon>
        <taxon>Spirochaetales</taxon>
        <taxon>Spirochaetaceae</taxon>
        <taxon>Salinispira</taxon>
    </lineage>
</organism>
<dbReference type="EMBL" id="CP006939">
    <property type="protein sequence ID" value="AHC15994.1"/>
    <property type="molecule type" value="Genomic_DNA"/>
</dbReference>
<dbReference type="InterPro" id="IPR018391">
    <property type="entry name" value="PQQ_b-propeller_rpt"/>
</dbReference>
<keyword evidence="2" id="KW-0418">Kinase</keyword>
<dbReference type="HOGENOM" id="CLU_027480_4_1_12"/>
<dbReference type="OrthoDB" id="1860at2"/>
<proteinExistence type="predicted"/>
<dbReference type="Proteomes" id="UP000018680">
    <property type="component" value="Chromosome"/>
</dbReference>
<evidence type="ECO:0000259" key="1">
    <source>
        <dbReference type="Pfam" id="PF13360"/>
    </source>
</evidence>
<dbReference type="RefSeq" id="WP_024268895.1">
    <property type="nucleotide sequence ID" value="NC_023035.1"/>
</dbReference>
<evidence type="ECO:0000313" key="3">
    <source>
        <dbReference type="Proteomes" id="UP000018680"/>
    </source>
</evidence>
<feature type="domain" description="Pyrrolo-quinoline quinone repeat" evidence="1">
    <location>
        <begin position="345"/>
        <end position="428"/>
    </location>
</feature>